<dbReference type="Proteomes" id="UP000887013">
    <property type="component" value="Unassembled WGS sequence"/>
</dbReference>
<reference evidence="2" key="1">
    <citation type="submission" date="2020-08" db="EMBL/GenBank/DDBJ databases">
        <title>Multicomponent nature underlies the extraordinary mechanical properties of spider dragline silk.</title>
        <authorList>
            <person name="Kono N."/>
            <person name="Nakamura H."/>
            <person name="Mori M."/>
            <person name="Yoshida Y."/>
            <person name="Ohtoshi R."/>
            <person name="Malay A.D."/>
            <person name="Moran D.A.P."/>
            <person name="Tomita M."/>
            <person name="Numata K."/>
            <person name="Arakawa K."/>
        </authorList>
    </citation>
    <scope>NUCLEOTIDE SEQUENCE</scope>
</reference>
<evidence type="ECO:0000313" key="3">
    <source>
        <dbReference type="Proteomes" id="UP000887013"/>
    </source>
</evidence>
<keyword evidence="3" id="KW-1185">Reference proteome</keyword>
<comment type="caution">
    <text evidence="2">The sequence shown here is derived from an EMBL/GenBank/DDBJ whole genome shotgun (WGS) entry which is preliminary data.</text>
</comment>
<evidence type="ECO:0000256" key="1">
    <source>
        <dbReference type="SAM" id="MobiDB-lite"/>
    </source>
</evidence>
<proteinExistence type="predicted"/>
<feature type="compositionally biased region" description="Polar residues" evidence="1">
    <location>
        <begin position="288"/>
        <end position="299"/>
    </location>
</feature>
<protein>
    <submittedName>
        <fullName evidence="2">Uncharacterized protein</fullName>
    </submittedName>
</protein>
<sequence length="513" mass="58060">MSSESNKARMELSNSGIYYPELFSNESISQNVQQSNISLNCQESISNESFTHFTQHQNSVYNPVTTSDQRIIYAMEPSNSYLNYLGKIYSENNSSSIQQTSSFLHEPSLKPSESISRDMQLSSIPQNYTGSISNDLVTHFQQRQNSVHNPIHNLSESISYGTEQSRSYLNYPRSMSREINSNSKQHSSLYVNYPGPMSCENNSSSMQHSSSSLHAPVSYSNESAFRNMYMGIQEPSYNFGKVHSNKNFSFHIKNSNSSFANLESTLRGCISEDMQELSSSFNHHKAPSNDSISSQNHQTHSPLLYSEPASRKFVTNEFLNSCNSSNIPRQKTLKSTTCDMEQSNASLVQPGVSSIELDSSDDQNHLLFPFTSGQDSSENVSHKIRNTKIVSEYPGSLYQETISPNTENRSSSSCIPLPISNKNNSYNMQQLNSSFYHPESISNEIYSRDMQPSNSTTEQNMRTELTEHHLTHTGEKRYTVRIRCVGIIWITRPALYFTDSKDGPKKKLYKDFT</sequence>
<accession>A0A8X6TD98</accession>
<name>A0A8X6TD98_NEPPI</name>
<dbReference type="AlphaFoldDB" id="A0A8X6TD98"/>
<feature type="region of interest" description="Disordered" evidence="1">
    <location>
        <begin position="280"/>
        <end position="299"/>
    </location>
</feature>
<evidence type="ECO:0000313" key="2">
    <source>
        <dbReference type="EMBL" id="GFT02311.1"/>
    </source>
</evidence>
<organism evidence="2 3">
    <name type="scientific">Nephila pilipes</name>
    <name type="common">Giant wood spider</name>
    <name type="synonym">Nephila maculata</name>
    <dbReference type="NCBI Taxonomy" id="299642"/>
    <lineage>
        <taxon>Eukaryota</taxon>
        <taxon>Metazoa</taxon>
        <taxon>Ecdysozoa</taxon>
        <taxon>Arthropoda</taxon>
        <taxon>Chelicerata</taxon>
        <taxon>Arachnida</taxon>
        <taxon>Araneae</taxon>
        <taxon>Araneomorphae</taxon>
        <taxon>Entelegynae</taxon>
        <taxon>Araneoidea</taxon>
        <taxon>Nephilidae</taxon>
        <taxon>Nephila</taxon>
    </lineage>
</organism>
<dbReference type="EMBL" id="BMAW01007095">
    <property type="protein sequence ID" value="GFT02311.1"/>
    <property type="molecule type" value="Genomic_DNA"/>
</dbReference>
<gene>
    <name evidence="2" type="ORF">NPIL_194271</name>
</gene>